<accession>A0A699TPE6</accession>
<organism evidence="2">
    <name type="scientific">Tanacetum cinerariifolium</name>
    <name type="common">Dalmatian daisy</name>
    <name type="synonym">Chrysanthemum cinerariifolium</name>
    <dbReference type="NCBI Taxonomy" id="118510"/>
    <lineage>
        <taxon>Eukaryota</taxon>
        <taxon>Viridiplantae</taxon>
        <taxon>Streptophyta</taxon>
        <taxon>Embryophyta</taxon>
        <taxon>Tracheophyta</taxon>
        <taxon>Spermatophyta</taxon>
        <taxon>Magnoliopsida</taxon>
        <taxon>eudicotyledons</taxon>
        <taxon>Gunneridae</taxon>
        <taxon>Pentapetalae</taxon>
        <taxon>asterids</taxon>
        <taxon>campanulids</taxon>
        <taxon>Asterales</taxon>
        <taxon>Asteraceae</taxon>
        <taxon>Asteroideae</taxon>
        <taxon>Anthemideae</taxon>
        <taxon>Anthemidinae</taxon>
        <taxon>Tanacetum</taxon>
    </lineage>
</organism>
<name>A0A699TPE6_TANCI</name>
<reference evidence="2" key="1">
    <citation type="journal article" date="2019" name="Sci. Rep.">
        <title>Draft genome of Tanacetum cinerariifolium, the natural source of mosquito coil.</title>
        <authorList>
            <person name="Yamashiro T."/>
            <person name="Shiraishi A."/>
            <person name="Satake H."/>
            <person name="Nakayama K."/>
        </authorList>
    </citation>
    <scope>NUCLEOTIDE SEQUENCE</scope>
</reference>
<gene>
    <name evidence="2" type="ORF">Tci_883936</name>
</gene>
<feature type="region of interest" description="Disordered" evidence="1">
    <location>
        <begin position="1"/>
        <end position="35"/>
    </location>
</feature>
<sequence>MDPYEEVDQQGQVEDDDDDPEEDPEEDPSKEHEPE</sequence>
<feature type="compositionally biased region" description="Acidic residues" evidence="1">
    <location>
        <begin position="1"/>
        <end position="26"/>
    </location>
</feature>
<evidence type="ECO:0000256" key="1">
    <source>
        <dbReference type="SAM" id="MobiDB-lite"/>
    </source>
</evidence>
<feature type="non-terminal residue" evidence="2">
    <location>
        <position position="35"/>
    </location>
</feature>
<dbReference type="AlphaFoldDB" id="A0A699TPE6"/>
<comment type="caution">
    <text evidence="2">The sequence shown here is derived from an EMBL/GenBank/DDBJ whole genome shotgun (WGS) entry which is preliminary data.</text>
</comment>
<protein>
    <submittedName>
        <fullName evidence="2">Uncharacterized protein</fullName>
    </submittedName>
</protein>
<dbReference type="EMBL" id="BKCJ011262519">
    <property type="protein sequence ID" value="GFD11967.1"/>
    <property type="molecule type" value="Genomic_DNA"/>
</dbReference>
<evidence type="ECO:0000313" key="2">
    <source>
        <dbReference type="EMBL" id="GFD11967.1"/>
    </source>
</evidence>
<proteinExistence type="predicted"/>